<name>A0ABS0C6T8_9NOCA</name>
<proteinExistence type="inferred from homology"/>
<dbReference type="Proteomes" id="UP000807309">
    <property type="component" value="Unassembled WGS sequence"/>
</dbReference>
<feature type="domain" description="Activator of Hsp90 ATPase homologue 1/2-like C-terminal" evidence="2">
    <location>
        <begin position="19"/>
        <end position="139"/>
    </location>
</feature>
<comment type="caution">
    <text evidence="3">The sequence shown here is derived from an EMBL/GenBank/DDBJ whole genome shotgun (WGS) entry which is preliminary data.</text>
</comment>
<comment type="similarity">
    <text evidence="1">Belongs to the AHA1 family.</text>
</comment>
<protein>
    <submittedName>
        <fullName evidence="3">SRPBCC domain-containing protein</fullName>
    </submittedName>
</protein>
<dbReference type="InterPro" id="IPR013538">
    <property type="entry name" value="ASHA1/2-like_C"/>
</dbReference>
<dbReference type="InterPro" id="IPR023393">
    <property type="entry name" value="START-like_dom_sf"/>
</dbReference>
<accession>A0ABS0C6T8</accession>
<dbReference type="CDD" id="cd07814">
    <property type="entry name" value="SRPBCC_CalC_Aha1-like"/>
    <property type="match status" value="1"/>
</dbReference>
<gene>
    <name evidence="3" type="ORF">IU470_13360</name>
</gene>
<organism evidence="3 4">
    <name type="scientific">Nocardia abscessus</name>
    <dbReference type="NCBI Taxonomy" id="120957"/>
    <lineage>
        <taxon>Bacteria</taxon>
        <taxon>Bacillati</taxon>
        <taxon>Actinomycetota</taxon>
        <taxon>Actinomycetes</taxon>
        <taxon>Mycobacteriales</taxon>
        <taxon>Nocardiaceae</taxon>
        <taxon>Nocardia</taxon>
    </lineage>
</organism>
<evidence type="ECO:0000313" key="3">
    <source>
        <dbReference type="EMBL" id="MBF6226084.1"/>
    </source>
</evidence>
<sequence length="185" mass="20824">MKQVGQKQYFTTTFSVDRTPQEAFEAITNVRDWWSQEVEGVTDQVGGEFDYHYKDVHRCTIRVTELVPGRKVAWLVLDNYFDFIEDQAEWKDTEVVFEISEKNGGAEVYFTHVGLVPQYECYDVCSNAWVGYLGGSLRNLINTGKGQPNPKEDGDAPAHQHAAAVLRARRSPLATTLADTESNGA</sequence>
<dbReference type="Pfam" id="PF08327">
    <property type="entry name" value="AHSA1"/>
    <property type="match status" value="1"/>
</dbReference>
<evidence type="ECO:0000256" key="1">
    <source>
        <dbReference type="ARBA" id="ARBA00006817"/>
    </source>
</evidence>
<dbReference type="Gene3D" id="3.30.530.20">
    <property type="match status" value="1"/>
</dbReference>
<reference evidence="3 4" key="1">
    <citation type="submission" date="2020-10" db="EMBL/GenBank/DDBJ databases">
        <title>Identification of Nocardia species via Next-generation sequencing and recognition of intraspecies genetic diversity.</title>
        <authorList>
            <person name="Li P."/>
            <person name="Li P."/>
            <person name="Lu B."/>
        </authorList>
    </citation>
    <scope>NUCLEOTIDE SEQUENCE [LARGE SCALE GENOMIC DNA]</scope>
    <source>
        <strain evidence="3 4">N-11</strain>
    </source>
</reference>
<evidence type="ECO:0000259" key="2">
    <source>
        <dbReference type="Pfam" id="PF08327"/>
    </source>
</evidence>
<evidence type="ECO:0000313" key="4">
    <source>
        <dbReference type="Proteomes" id="UP000807309"/>
    </source>
</evidence>
<dbReference type="SUPFAM" id="SSF55961">
    <property type="entry name" value="Bet v1-like"/>
    <property type="match status" value="1"/>
</dbReference>
<dbReference type="RefSeq" id="WP_195033255.1">
    <property type="nucleotide sequence ID" value="NZ_JADLRE010000009.1"/>
</dbReference>
<keyword evidence="4" id="KW-1185">Reference proteome</keyword>
<dbReference type="EMBL" id="JADLRE010000009">
    <property type="protein sequence ID" value="MBF6226084.1"/>
    <property type="molecule type" value="Genomic_DNA"/>
</dbReference>